<name>A0A1F5LZ97_PENAI</name>
<dbReference type="SMART" id="SM00225">
    <property type="entry name" value="BTB"/>
    <property type="match status" value="1"/>
</dbReference>
<gene>
    <name evidence="2" type="ORF">PENARI_c001G05068</name>
</gene>
<dbReference type="CDD" id="cd18186">
    <property type="entry name" value="BTB_POZ_ZBTB_KLHL-like"/>
    <property type="match status" value="1"/>
</dbReference>
<feature type="domain" description="BTB" evidence="1">
    <location>
        <begin position="30"/>
        <end position="97"/>
    </location>
</feature>
<dbReference type="SUPFAM" id="SSF54695">
    <property type="entry name" value="POZ domain"/>
    <property type="match status" value="1"/>
</dbReference>
<dbReference type="PROSITE" id="PS50097">
    <property type="entry name" value="BTB"/>
    <property type="match status" value="1"/>
</dbReference>
<evidence type="ECO:0000313" key="2">
    <source>
        <dbReference type="EMBL" id="OGE58502.1"/>
    </source>
</evidence>
<dbReference type="Pfam" id="PF00651">
    <property type="entry name" value="BTB"/>
    <property type="match status" value="1"/>
</dbReference>
<dbReference type="EMBL" id="LXJU01000001">
    <property type="protein sequence ID" value="OGE58502.1"/>
    <property type="molecule type" value="Genomic_DNA"/>
</dbReference>
<dbReference type="InterPro" id="IPR011333">
    <property type="entry name" value="SKP1/BTB/POZ_sf"/>
</dbReference>
<reference evidence="2 3" key="1">
    <citation type="journal article" date="2016" name="Sci. Rep.">
        <title>Penicillium arizonense, a new, genome sequenced fungal species, reveals a high chemical diversity in secreted metabolites.</title>
        <authorList>
            <person name="Grijseels S."/>
            <person name="Nielsen J.C."/>
            <person name="Randelovic M."/>
            <person name="Nielsen J."/>
            <person name="Nielsen K.F."/>
            <person name="Workman M."/>
            <person name="Frisvad J.C."/>
        </authorList>
    </citation>
    <scope>NUCLEOTIDE SEQUENCE [LARGE SCALE GENOMIC DNA]</scope>
    <source>
        <strain evidence="2 3">CBS 141311</strain>
    </source>
</reference>
<dbReference type="Proteomes" id="UP000177622">
    <property type="component" value="Unassembled WGS sequence"/>
</dbReference>
<protein>
    <recommendedName>
        <fullName evidence="1">BTB domain-containing protein</fullName>
    </recommendedName>
</protein>
<dbReference type="RefSeq" id="XP_022493925.1">
    <property type="nucleotide sequence ID" value="XM_022626516.1"/>
</dbReference>
<comment type="caution">
    <text evidence="2">The sequence shown here is derived from an EMBL/GenBank/DDBJ whole genome shotgun (WGS) entry which is preliminary data.</text>
</comment>
<evidence type="ECO:0000259" key="1">
    <source>
        <dbReference type="PROSITE" id="PS50097"/>
    </source>
</evidence>
<dbReference type="GeneID" id="34571250"/>
<accession>A0A1F5LZ97</accession>
<proteinExistence type="predicted"/>
<dbReference type="InterPro" id="IPR000210">
    <property type="entry name" value="BTB/POZ_dom"/>
</dbReference>
<dbReference type="OrthoDB" id="6359816at2759"/>
<dbReference type="Gene3D" id="3.30.710.10">
    <property type="entry name" value="Potassium Channel Kv1.1, Chain A"/>
    <property type="match status" value="1"/>
</dbReference>
<evidence type="ECO:0000313" key="3">
    <source>
        <dbReference type="Proteomes" id="UP000177622"/>
    </source>
</evidence>
<dbReference type="STRING" id="1835702.A0A1F5LZ97"/>
<sequence>MGTDSGEMPSSPKVRIVDNLKDFWNSSKSSDFTIVTQDQKFFVHRTVICMQSDFFNQMCKNDWAETQKKTIELKEDNPRAVEAMLKFFYGLDIFAPNDIPPMIFWVSVYQIADKFLASQLKSDVTERFVPLVHYNWEDECFPDVIAEAYDSTPPDDRGLRDTILKAAYENLPALRKSKEFQRVLREVPGFAADLILAMDIYDCELVPTRCMAAACQAEWFCPRGNLYPKCPKCAKRSVQHGYLG</sequence>
<dbReference type="PANTHER" id="PTHR47843">
    <property type="entry name" value="BTB DOMAIN-CONTAINING PROTEIN-RELATED"/>
    <property type="match status" value="1"/>
</dbReference>
<dbReference type="PANTHER" id="PTHR47843:SF5">
    <property type="entry name" value="BTB_POZ DOMAIN PROTEIN"/>
    <property type="match status" value="1"/>
</dbReference>
<keyword evidence="3" id="KW-1185">Reference proteome</keyword>
<organism evidence="2 3">
    <name type="scientific">Penicillium arizonense</name>
    <dbReference type="NCBI Taxonomy" id="1835702"/>
    <lineage>
        <taxon>Eukaryota</taxon>
        <taxon>Fungi</taxon>
        <taxon>Dikarya</taxon>
        <taxon>Ascomycota</taxon>
        <taxon>Pezizomycotina</taxon>
        <taxon>Eurotiomycetes</taxon>
        <taxon>Eurotiomycetidae</taxon>
        <taxon>Eurotiales</taxon>
        <taxon>Aspergillaceae</taxon>
        <taxon>Penicillium</taxon>
    </lineage>
</organism>
<dbReference type="AlphaFoldDB" id="A0A1F5LZ97"/>